<evidence type="ECO:0000313" key="1">
    <source>
        <dbReference type="EMBL" id="MDC0680459.1"/>
    </source>
</evidence>
<sequence>MRFINPYPYGRPPRNEDLQRALASASRGQVVDGDDRVLVELDRTALQVLGGALEIDEHKASFDERGRAPHGLPQLGIVLAAEGGPVGRVDLYPENRSIHWRGLDWKQWCGWAELRDDRALLEGLAAHGVPEPLEDVTRWSSEEGERARCEWRKAIPPNLKGPWCAPIERLLDPWHTLEAAAWIEQAGANMRKARGLLEWYGAGSGPFARRPDYELLPRRLLGRFLGEDLQRALQSRPSDQALAGAGRHLLDLGPLSPGARAQLAPLDGRLREAIIDAVRRLASSEEADLLRERLFPAPFALPEPTSLVGASSTLHLRRPVAAGDAAVYAVDFQDIVRLESGARTVLGKLLGDAVLAVREGRLLVGKGGGVQELDARGNVVAVHPAATPEQAAAARAITAAWSAPAAAPPLGEPLGPTPEEREAFEALVHLGLGAPPSARVVGRDHLEAGGRAIVRRGVSGAPPRRIPLPGRAVLHAFSASHLALALDVGDACRIAWVDEGSDALRLSPPLRIAPHALRFLLAMGDAALLGVDLGAGEVVLHIGIERAGGGQPERP</sequence>
<protein>
    <submittedName>
        <fullName evidence="1">Uncharacterized protein</fullName>
    </submittedName>
</protein>
<accession>A0ABT5C3W5</accession>
<evidence type="ECO:0000313" key="2">
    <source>
        <dbReference type="Proteomes" id="UP001217485"/>
    </source>
</evidence>
<dbReference type="EMBL" id="JAQNDK010000002">
    <property type="protein sequence ID" value="MDC0680459.1"/>
    <property type="molecule type" value="Genomic_DNA"/>
</dbReference>
<gene>
    <name evidence="1" type="ORF">POL72_22140</name>
</gene>
<comment type="caution">
    <text evidence="1">The sequence shown here is derived from an EMBL/GenBank/DDBJ whole genome shotgun (WGS) entry which is preliminary data.</text>
</comment>
<name>A0ABT5C3W5_9BACT</name>
<keyword evidence="2" id="KW-1185">Reference proteome</keyword>
<dbReference type="RefSeq" id="WP_272097497.1">
    <property type="nucleotide sequence ID" value="NZ_JAQNDK010000002.1"/>
</dbReference>
<proteinExistence type="predicted"/>
<dbReference type="Proteomes" id="UP001217485">
    <property type="component" value="Unassembled WGS sequence"/>
</dbReference>
<reference evidence="1 2" key="1">
    <citation type="submission" date="2023-01" db="EMBL/GenBank/DDBJ databases">
        <title>Minimal conservation of predation-associated metabolite biosynthetic gene clusters underscores biosynthetic potential of Myxococcota including descriptions for ten novel species: Archangium lansinium sp. nov., Myxococcus landrumus sp. nov., Nannocystis bai.</title>
        <authorList>
            <person name="Ahearne A."/>
            <person name="Stevens C."/>
            <person name="Dowd S."/>
        </authorList>
    </citation>
    <scope>NUCLEOTIDE SEQUENCE [LARGE SCALE GENOMIC DNA]</scope>
    <source>
        <strain evidence="1 2">WIWO2</strain>
    </source>
</reference>
<organism evidence="1 2">
    <name type="scientific">Sorangium atrum</name>
    <dbReference type="NCBI Taxonomy" id="2995308"/>
    <lineage>
        <taxon>Bacteria</taxon>
        <taxon>Pseudomonadati</taxon>
        <taxon>Myxococcota</taxon>
        <taxon>Polyangia</taxon>
        <taxon>Polyangiales</taxon>
        <taxon>Polyangiaceae</taxon>
        <taxon>Sorangium</taxon>
    </lineage>
</organism>